<evidence type="ECO:0000256" key="7">
    <source>
        <dbReference type="ARBA" id="ARBA00022801"/>
    </source>
</evidence>
<dbReference type="GO" id="GO:0042597">
    <property type="term" value="C:periplasmic space"/>
    <property type="evidence" value="ECO:0007669"/>
    <property type="project" value="UniProtKB-SubCell"/>
</dbReference>
<dbReference type="InterPro" id="IPR001764">
    <property type="entry name" value="Glyco_hydro_3_N"/>
</dbReference>
<evidence type="ECO:0000256" key="4">
    <source>
        <dbReference type="ARBA" id="ARBA00012744"/>
    </source>
</evidence>
<name>A0A926S304_9SPHI</name>
<dbReference type="InterPro" id="IPR019800">
    <property type="entry name" value="Glyco_hydro_3_AS"/>
</dbReference>
<dbReference type="SUPFAM" id="SSF51445">
    <property type="entry name" value="(Trans)glycosidases"/>
    <property type="match status" value="1"/>
</dbReference>
<evidence type="ECO:0000256" key="8">
    <source>
        <dbReference type="ARBA" id="ARBA00023295"/>
    </source>
</evidence>
<dbReference type="InterPro" id="IPR036881">
    <property type="entry name" value="Glyco_hydro_3_C_sf"/>
</dbReference>
<dbReference type="AlphaFoldDB" id="A0A926S304"/>
<feature type="chain" id="PRO_5037962931" description="Periplasmic beta-glucosidase" evidence="11">
    <location>
        <begin position="28"/>
        <end position="768"/>
    </location>
</feature>
<gene>
    <name evidence="13" type="primary">bglX</name>
    <name evidence="13" type="ORF">IDJ76_15035</name>
</gene>
<keyword evidence="6" id="KW-0574">Periplasm</keyword>
<evidence type="ECO:0000256" key="9">
    <source>
        <dbReference type="ARBA" id="ARBA00067498"/>
    </source>
</evidence>
<dbReference type="PRINTS" id="PR00133">
    <property type="entry name" value="GLHYDRLASE3"/>
</dbReference>
<dbReference type="Pfam" id="PF01915">
    <property type="entry name" value="Glyco_hydro_3_C"/>
    <property type="match status" value="1"/>
</dbReference>
<feature type="domain" description="Fibronectin type III-like" evidence="12">
    <location>
        <begin position="687"/>
        <end position="756"/>
    </location>
</feature>
<keyword evidence="14" id="KW-1185">Reference proteome</keyword>
<dbReference type="PANTHER" id="PTHR30620">
    <property type="entry name" value="PERIPLASMIC BETA-GLUCOSIDASE-RELATED"/>
    <property type="match status" value="1"/>
</dbReference>
<comment type="similarity">
    <text evidence="3 10">Belongs to the glycosyl hydrolase 3 family.</text>
</comment>
<dbReference type="Proteomes" id="UP000619078">
    <property type="component" value="Unassembled WGS sequence"/>
</dbReference>
<evidence type="ECO:0000256" key="11">
    <source>
        <dbReference type="SAM" id="SignalP"/>
    </source>
</evidence>
<dbReference type="NCBIfam" id="NF011678">
    <property type="entry name" value="PRK15098.1"/>
    <property type="match status" value="1"/>
</dbReference>
<dbReference type="RefSeq" id="WP_191164168.1">
    <property type="nucleotide sequence ID" value="NZ_JACWMX010000006.1"/>
</dbReference>
<dbReference type="InterPro" id="IPR017853">
    <property type="entry name" value="GH"/>
</dbReference>
<evidence type="ECO:0000259" key="12">
    <source>
        <dbReference type="SMART" id="SM01217"/>
    </source>
</evidence>
<keyword evidence="5 11" id="KW-0732">Signal</keyword>
<evidence type="ECO:0000256" key="3">
    <source>
        <dbReference type="ARBA" id="ARBA00005336"/>
    </source>
</evidence>
<keyword evidence="8 10" id="KW-0326">Glycosidase</keyword>
<dbReference type="GO" id="GO:0009251">
    <property type="term" value="P:glucan catabolic process"/>
    <property type="evidence" value="ECO:0007669"/>
    <property type="project" value="TreeGrafter"/>
</dbReference>
<dbReference type="InterPro" id="IPR002772">
    <property type="entry name" value="Glyco_hydro_3_C"/>
</dbReference>
<dbReference type="SMART" id="SM01217">
    <property type="entry name" value="Fn3_like"/>
    <property type="match status" value="1"/>
</dbReference>
<evidence type="ECO:0000256" key="10">
    <source>
        <dbReference type="RuleBase" id="RU361161"/>
    </source>
</evidence>
<dbReference type="Pfam" id="PF14310">
    <property type="entry name" value="Fn3-like"/>
    <property type="match status" value="1"/>
</dbReference>
<dbReference type="PANTHER" id="PTHR30620:SF16">
    <property type="entry name" value="LYSOSOMAL BETA GLUCOSIDASE"/>
    <property type="match status" value="1"/>
</dbReference>
<evidence type="ECO:0000256" key="5">
    <source>
        <dbReference type="ARBA" id="ARBA00022729"/>
    </source>
</evidence>
<feature type="signal peptide" evidence="11">
    <location>
        <begin position="1"/>
        <end position="27"/>
    </location>
</feature>
<dbReference type="InterPro" id="IPR036962">
    <property type="entry name" value="Glyco_hydro_3_N_sf"/>
</dbReference>
<accession>A0A926S304</accession>
<evidence type="ECO:0000256" key="2">
    <source>
        <dbReference type="ARBA" id="ARBA00004418"/>
    </source>
</evidence>
<dbReference type="EMBL" id="JACWMX010000006">
    <property type="protein sequence ID" value="MBD1394422.1"/>
    <property type="molecule type" value="Genomic_DNA"/>
</dbReference>
<dbReference type="SUPFAM" id="SSF52279">
    <property type="entry name" value="Beta-D-glucan exohydrolase, C-terminal domain"/>
    <property type="match status" value="1"/>
</dbReference>
<dbReference type="Pfam" id="PF00933">
    <property type="entry name" value="Glyco_hydro_3"/>
    <property type="match status" value="1"/>
</dbReference>
<keyword evidence="7 10" id="KW-0378">Hydrolase</keyword>
<organism evidence="13 14">
    <name type="scientific">Mucilaginibacter glaciei</name>
    <dbReference type="NCBI Taxonomy" id="2772109"/>
    <lineage>
        <taxon>Bacteria</taxon>
        <taxon>Pseudomonadati</taxon>
        <taxon>Bacteroidota</taxon>
        <taxon>Sphingobacteriia</taxon>
        <taxon>Sphingobacteriales</taxon>
        <taxon>Sphingobacteriaceae</taxon>
        <taxon>Mucilaginibacter</taxon>
    </lineage>
</organism>
<sequence length="768" mass="83365">MKTFFTNKPVLKFAAAALLVMPYGAMAQQPAADAKMNTFVSTLMKKMTIDEKIGQLNLVTGGMAITGSVTNSGIDNGITKGSIGGIFGLYGTDNVRKAQDAAVKGTRLHIPLIFGLDVIHGHRTIFPIPLGMSATWDLGLIENAAHIAAKEATAEGLNWVFSPMVDIARDARWGRISEGSGEDPWLGGKIAGAMVRGYQGTNMKNADAVMACVKHFALYGGAEAGREYNTVDMSRLRMYQDYMPPYKAAVDAGAGSFMSSFNVVDGVPATGNRWLLTDLLRNQWGFKGFVVSDYTAVNEMTNHGMGDLQQVSALALKAGLDMDMVGEGFLTTLKKSLNEKKISLADIDLACRRVLEAKYKLGLFDNPYKSINPAKEKSDVFNDENRKAARITAEHSFVLLKNNNQILPLKKSGGSIAVIGPLGDNKRDMLGTWVIAGEWEKSVSVLEGIKHIVGDNVKLNYAKGSNITDDAEFMKRLNFGPDMVSLDKKSPDEMIEDAVKAAKKSDIVLAVVGESQSMSGESSSRSDINIPESQRKLLKALYLTGKPVVIVLFNGRPLTLTTENENAAAILDVWAPGTEAGNAIAEVLFGNYNPAGRLTATFPRSVGQIPVYYNHLNTGRPYTDGPTKFKSNYLDIANDPLFPFGYGLSYTKFTYSDIKLSKTNLKGNDAVTATVTVTNAGPYAGEEVVQLYISDPVASVSRAVKELKGFRKVMLQVGEAKEVSFTITPAQLKFYNSQLKYDWEPGEFGIQIGTNSADVKTAKVQWTK</sequence>
<dbReference type="EC" id="3.2.1.21" evidence="4"/>
<evidence type="ECO:0000313" key="14">
    <source>
        <dbReference type="Proteomes" id="UP000619078"/>
    </source>
</evidence>
<comment type="subcellular location">
    <subcellularLocation>
        <location evidence="2">Periplasm</location>
    </subcellularLocation>
</comment>
<evidence type="ECO:0000256" key="6">
    <source>
        <dbReference type="ARBA" id="ARBA00022764"/>
    </source>
</evidence>
<proteinExistence type="inferred from homology"/>
<comment type="catalytic activity">
    <reaction evidence="1">
        <text>Hydrolysis of terminal, non-reducing beta-D-glucosyl residues with release of beta-D-glucose.</text>
        <dbReference type="EC" id="3.2.1.21"/>
    </reaction>
</comment>
<dbReference type="Gene3D" id="2.60.40.10">
    <property type="entry name" value="Immunoglobulins"/>
    <property type="match status" value="1"/>
</dbReference>
<dbReference type="Gene3D" id="3.20.20.300">
    <property type="entry name" value="Glycoside hydrolase, family 3, N-terminal domain"/>
    <property type="match status" value="1"/>
</dbReference>
<dbReference type="FunFam" id="2.60.40.10:FF:000495">
    <property type="entry name" value="Periplasmic beta-glucosidase"/>
    <property type="match status" value="1"/>
</dbReference>
<dbReference type="Gene3D" id="3.40.50.1700">
    <property type="entry name" value="Glycoside hydrolase family 3 C-terminal domain"/>
    <property type="match status" value="1"/>
</dbReference>
<reference evidence="13" key="1">
    <citation type="submission" date="2020-09" db="EMBL/GenBank/DDBJ databases">
        <title>Novel species of Mucilaginibacter isolated from a glacier on the Tibetan Plateau.</title>
        <authorList>
            <person name="Liu Q."/>
            <person name="Xin Y.-H."/>
        </authorList>
    </citation>
    <scope>NUCLEOTIDE SEQUENCE</scope>
    <source>
        <strain evidence="13">ZB1P21</strain>
    </source>
</reference>
<protein>
    <recommendedName>
        <fullName evidence="9">Periplasmic beta-glucosidase</fullName>
        <ecNumber evidence="4">3.2.1.21</ecNumber>
    </recommendedName>
</protein>
<dbReference type="InterPro" id="IPR026891">
    <property type="entry name" value="Fn3-like"/>
</dbReference>
<dbReference type="PROSITE" id="PS00775">
    <property type="entry name" value="GLYCOSYL_HYDROL_F3"/>
    <property type="match status" value="1"/>
</dbReference>
<evidence type="ECO:0000313" key="13">
    <source>
        <dbReference type="EMBL" id="MBD1394422.1"/>
    </source>
</evidence>
<dbReference type="InterPro" id="IPR051915">
    <property type="entry name" value="Cellulose_Degrad_GH3"/>
</dbReference>
<evidence type="ECO:0000256" key="1">
    <source>
        <dbReference type="ARBA" id="ARBA00000448"/>
    </source>
</evidence>
<dbReference type="FunFam" id="3.20.20.300:FF:000005">
    <property type="entry name" value="Periplasmic beta-glucosidase"/>
    <property type="match status" value="1"/>
</dbReference>
<dbReference type="GO" id="GO:0008422">
    <property type="term" value="F:beta-glucosidase activity"/>
    <property type="evidence" value="ECO:0007669"/>
    <property type="project" value="UniProtKB-EC"/>
</dbReference>
<dbReference type="InterPro" id="IPR013783">
    <property type="entry name" value="Ig-like_fold"/>
</dbReference>
<dbReference type="FunFam" id="3.40.50.1700:FF:000004">
    <property type="entry name" value="Periplasmic beta-glucosidase"/>
    <property type="match status" value="1"/>
</dbReference>
<comment type="caution">
    <text evidence="13">The sequence shown here is derived from an EMBL/GenBank/DDBJ whole genome shotgun (WGS) entry which is preliminary data.</text>
</comment>